<evidence type="ECO:0000313" key="3">
    <source>
        <dbReference type="EMBL" id="MBD8526237.1"/>
    </source>
</evidence>
<feature type="domain" description="Macro" evidence="2">
    <location>
        <begin position="1"/>
        <end position="154"/>
    </location>
</feature>
<dbReference type="AlphaFoldDB" id="A0AAW3ZNM5"/>
<protein>
    <submittedName>
        <fullName evidence="3">Macro domain-containing protein</fullName>
    </submittedName>
</protein>
<keyword evidence="4" id="KW-1185">Reference proteome</keyword>
<dbReference type="Gene3D" id="3.40.220.10">
    <property type="entry name" value="Leucine Aminopeptidase, subunit E, domain 1"/>
    <property type="match status" value="1"/>
</dbReference>
<dbReference type="PROSITE" id="PS51154">
    <property type="entry name" value="MACRO"/>
    <property type="match status" value="1"/>
</dbReference>
<dbReference type="PANTHER" id="PTHR12521:SF0">
    <property type="entry name" value="ADP-RIBOSE GLYCOHYDROLASE OARD1"/>
    <property type="match status" value="1"/>
</dbReference>
<dbReference type="GO" id="GO:0140291">
    <property type="term" value="P:peptidyl-glutamate ADP-deribosylation"/>
    <property type="evidence" value="ECO:0007669"/>
    <property type="project" value="TreeGrafter"/>
</dbReference>
<dbReference type="PANTHER" id="PTHR12521">
    <property type="entry name" value="PROTEIN C6ORF130"/>
    <property type="match status" value="1"/>
</dbReference>
<dbReference type="Proteomes" id="UP000613768">
    <property type="component" value="Unassembled WGS sequence"/>
</dbReference>
<comment type="caution">
    <text evidence="3">The sequence shown here is derived from an EMBL/GenBank/DDBJ whole genome shotgun (WGS) entry which is preliminary data.</text>
</comment>
<sequence length="356" mass="39574">MITFTQGNLLEARVEALVNTVNTVGVMGKGIALMFKERFAENFRLYAAACKANEVQVGKMFITPVSELDGPRWIVNFPTKQHWRGDSKIEWIIEGLQDLRQFVTSSQIKSIAIPPLGAGNGGLEWAEVRAQIEEVLAGLDSEILVFEPTQKYQNVAKRAGVEKLTPARALIAEVVRRYWVLGIDCSMLEIQKLAWFLERNIERMGLQPLDLRFVPHKYGPYADRLRHLLNGLDGSYLHCDKRVGDADPQDVIWFDDARKAVVQAYLKSEAKEYAAALEATSTLIDGFESPFGLELLATVDWLLKEGVSPTVSAVSSGLRDWSGDPEAAERKVRLFNERALSVALNRLAPSATAAAT</sequence>
<dbReference type="SUPFAM" id="SSF52949">
    <property type="entry name" value="Macro domain-like"/>
    <property type="match status" value="1"/>
</dbReference>
<dbReference type="Pfam" id="PF01661">
    <property type="entry name" value="Macro"/>
    <property type="match status" value="1"/>
</dbReference>
<dbReference type="InterPro" id="IPR043472">
    <property type="entry name" value="Macro_dom-like"/>
</dbReference>
<evidence type="ECO:0000313" key="4">
    <source>
        <dbReference type="Proteomes" id="UP000613768"/>
    </source>
</evidence>
<evidence type="ECO:0000259" key="2">
    <source>
        <dbReference type="PROSITE" id="PS51154"/>
    </source>
</evidence>
<dbReference type="InterPro" id="IPR002589">
    <property type="entry name" value="Macro_dom"/>
</dbReference>
<comment type="catalytic activity">
    <reaction evidence="1">
        <text>an N-(ADP-alpha-D-ribosyl)-thymidine in DNA + H2O = a thymidine in DNA + ADP-D-ribose</text>
        <dbReference type="Rhea" id="RHEA:71655"/>
        <dbReference type="Rhea" id="RHEA-COMP:13556"/>
        <dbReference type="Rhea" id="RHEA-COMP:18051"/>
        <dbReference type="ChEBI" id="CHEBI:15377"/>
        <dbReference type="ChEBI" id="CHEBI:57967"/>
        <dbReference type="ChEBI" id="CHEBI:137386"/>
        <dbReference type="ChEBI" id="CHEBI:191199"/>
    </reaction>
    <physiologicalReaction direction="left-to-right" evidence="1">
        <dbReference type="Rhea" id="RHEA:71656"/>
    </physiologicalReaction>
</comment>
<gene>
    <name evidence="3" type="ORF">IFO71_10860</name>
</gene>
<dbReference type="CDD" id="cd02901">
    <property type="entry name" value="Macro_Poa1p-like"/>
    <property type="match status" value="1"/>
</dbReference>
<name>A0AAW3ZNM5_9GAMM</name>
<reference evidence="3 4" key="1">
    <citation type="submission" date="2020-09" db="EMBL/GenBank/DDBJ databases">
        <title>Pseudoxanthomonas sp. CAU 1598 isolated from sand of Yaerae Beach.</title>
        <authorList>
            <person name="Kim W."/>
        </authorList>
    </citation>
    <scope>NUCLEOTIDE SEQUENCE [LARGE SCALE GENOMIC DNA]</scope>
    <source>
        <strain evidence="3 4">CAU 1598</strain>
    </source>
</reference>
<organism evidence="3 4">
    <name type="scientific">Pseudomarimonas arenosa</name>
    <dbReference type="NCBI Taxonomy" id="2774145"/>
    <lineage>
        <taxon>Bacteria</taxon>
        <taxon>Pseudomonadati</taxon>
        <taxon>Pseudomonadota</taxon>
        <taxon>Gammaproteobacteria</taxon>
        <taxon>Lysobacterales</taxon>
        <taxon>Lysobacteraceae</taxon>
        <taxon>Pseudomarimonas</taxon>
    </lineage>
</organism>
<proteinExistence type="predicted"/>
<dbReference type="RefSeq" id="WP_192029658.1">
    <property type="nucleotide sequence ID" value="NZ_JACYTR010000019.1"/>
</dbReference>
<dbReference type="InterPro" id="IPR050892">
    <property type="entry name" value="ADP-ribose_metab_enzymes"/>
</dbReference>
<accession>A0AAW3ZNM5</accession>
<evidence type="ECO:0000256" key="1">
    <source>
        <dbReference type="ARBA" id="ARBA00035885"/>
    </source>
</evidence>
<dbReference type="SMART" id="SM00506">
    <property type="entry name" value="A1pp"/>
    <property type="match status" value="1"/>
</dbReference>
<dbReference type="EMBL" id="JACYTR010000019">
    <property type="protein sequence ID" value="MBD8526237.1"/>
    <property type="molecule type" value="Genomic_DNA"/>
</dbReference>